<feature type="transmembrane region" description="Helical" evidence="6">
    <location>
        <begin position="473"/>
        <end position="493"/>
    </location>
</feature>
<dbReference type="GO" id="GO:0016020">
    <property type="term" value="C:membrane"/>
    <property type="evidence" value="ECO:0007669"/>
    <property type="project" value="UniProtKB-SubCell"/>
</dbReference>
<dbReference type="AlphaFoldDB" id="J3NFY1"/>
<dbReference type="RefSeq" id="XP_009216180.1">
    <property type="nucleotide sequence ID" value="XM_009217916.1"/>
</dbReference>
<reference evidence="7" key="2">
    <citation type="submission" date="2010-07" db="EMBL/GenBank/DDBJ databases">
        <authorList>
            <consortium name="The Broad Institute Genome Sequencing Platform"/>
            <consortium name="Broad Institute Genome Sequencing Center for Infectious Disease"/>
            <person name="Ma L.-J."/>
            <person name="Dead R."/>
            <person name="Young S."/>
            <person name="Zeng Q."/>
            <person name="Koehrsen M."/>
            <person name="Alvarado L."/>
            <person name="Berlin A."/>
            <person name="Chapman S.B."/>
            <person name="Chen Z."/>
            <person name="Freedman E."/>
            <person name="Gellesch M."/>
            <person name="Goldberg J."/>
            <person name="Griggs A."/>
            <person name="Gujja S."/>
            <person name="Heilman E.R."/>
            <person name="Heiman D."/>
            <person name="Hepburn T."/>
            <person name="Howarth C."/>
            <person name="Jen D."/>
            <person name="Larson L."/>
            <person name="Mehta T."/>
            <person name="Neiman D."/>
            <person name="Pearson M."/>
            <person name="Roberts A."/>
            <person name="Saif S."/>
            <person name="Shea T."/>
            <person name="Shenoy N."/>
            <person name="Sisk P."/>
            <person name="Stolte C."/>
            <person name="Sykes S."/>
            <person name="Walk T."/>
            <person name="White J."/>
            <person name="Yandava C."/>
            <person name="Haas B."/>
            <person name="Nusbaum C."/>
            <person name="Birren B."/>
        </authorList>
    </citation>
    <scope>NUCLEOTIDE SEQUENCE</scope>
    <source>
        <strain evidence="7">R3-111a-1</strain>
    </source>
</reference>
<reference evidence="7" key="3">
    <citation type="submission" date="2010-09" db="EMBL/GenBank/DDBJ databases">
        <title>Annotation of Gaeumannomyces graminis var. tritici R3-111a-1.</title>
        <authorList>
            <consortium name="The Broad Institute Genome Sequencing Platform"/>
            <person name="Ma L.-J."/>
            <person name="Dead R."/>
            <person name="Young S.K."/>
            <person name="Zeng Q."/>
            <person name="Gargeya S."/>
            <person name="Fitzgerald M."/>
            <person name="Haas B."/>
            <person name="Abouelleil A."/>
            <person name="Alvarado L."/>
            <person name="Arachchi H.M."/>
            <person name="Berlin A."/>
            <person name="Brown A."/>
            <person name="Chapman S.B."/>
            <person name="Chen Z."/>
            <person name="Dunbar C."/>
            <person name="Freedman E."/>
            <person name="Gearin G."/>
            <person name="Gellesch M."/>
            <person name="Goldberg J."/>
            <person name="Griggs A."/>
            <person name="Gujja S."/>
            <person name="Heiman D."/>
            <person name="Howarth C."/>
            <person name="Larson L."/>
            <person name="Lui A."/>
            <person name="MacDonald P.J.P."/>
            <person name="Mehta T."/>
            <person name="Montmayeur A."/>
            <person name="Murphy C."/>
            <person name="Neiman D."/>
            <person name="Pearson M."/>
            <person name="Priest M."/>
            <person name="Roberts A."/>
            <person name="Saif S."/>
            <person name="Shea T."/>
            <person name="Shenoy N."/>
            <person name="Sisk P."/>
            <person name="Stolte C."/>
            <person name="Sykes S."/>
            <person name="Yandava C."/>
            <person name="Wortman J."/>
            <person name="Nusbaum C."/>
            <person name="Birren B."/>
        </authorList>
    </citation>
    <scope>NUCLEOTIDE SEQUENCE</scope>
    <source>
        <strain evidence="7">R3-111a-1</strain>
    </source>
</reference>
<feature type="compositionally biased region" description="Basic and acidic residues" evidence="5">
    <location>
        <begin position="18"/>
        <end position="35"/>
    </location>
</feature>
<keyword evidence="4 6" id="KW-0472">Membrane</keyword>
<feature type="transmembrane region" description="Helical" evidence="6">
    <location>
        <begin position="298"/>
        <end position="322"/>
    </location>
</feature>
<proteinExistence type="predicted"/>
<feature type="transmembrane region" description="Helical" evidence="6">
    <location>
        <begin position="436"/>
        <end position="453"/>
    </location>
</feature>
<name>J3NFY1_GAET3</name>
<gene>
    <name evidence="8" type="primary">20340632</name>
    <name evidence="7" type="ORF">GGTG_00174</name>
</gene>
<feature type="transmembrane region" description="Helical" evidence="6">
    <location>
        <begin position="129"/>
        <end position="151"/>
    </location>
</feature>
<evidence type="ECO:0000256" key="3">
    <source>
        <dbReference type="ARBA" id="ARBA00022989"/>
    </source>
</evidence>
<dbReference type="Gene3D" id="1.20.1250.20">
    <property type="entry name" value="MFS general substrate transporter like domains"/>
    <property type="match status" value="1"/>
</dbReference>
<keyword evidence="2 6" id="KW-0812">Transmembrane</keyword>
<organism evidence="7">
    <name type="scientific">Gaeumannomyces tritici (strain R3-111a-1)</name>
    <name type="common">Wheat and barley take-all root rot fungus</name>
    <name type="synonym">Gaeumannomyces graminis var. tritici</name>
    <dbReference type="NCBI Taxonomy" id="644352"/>
    <lineage>
        <taxon>Eukaryota</taxon>
        <taxon>Fungi</taxon>
        <taxon>Dikarya</taxon>
        <taxon>Ascomycota</taxon>
        <taxon>Pezizomycotina</taxon>
        <taxon>Sordariomycetes</taxon>
        <taxon>Sordariomycetidae</taxon>
        <taxon>Magnaporthales</taxon>
        <taxon>Magnaporthaceae</taxon>
        <taxon>Gaeumannomyces</taxon>
    </lineage>
</organism>
<feature type="transmembrane region" description="Helical" evidence="6">
    <location>
        <begin position="402"/>
        <end position="424"/>
    </location>
</feature>
<dbReference type="VEuPathDB" id="FungiDB:GGTG_00174"/>
<feature type="transmembrane region" description="Helical" evidence="6">
    <location>
        <begin position="342"/>
        <end position="362"/>
    </location>
</feature>
<dbReference type="InterPro" id="IPR049680">
    <property type="entry name" value="FLVCR1-2_SLC49-like"/>
</dbReference>
<evidence type="ECO:0000256" key="2">
    <source>
        <dbReference type="ARBA" id="ARBA00022692"/>
    </source>
</evidence>
<evidence type="ECO:0000313" key="8">
    <source>
        <dbReference type="EnsemblFungi" id="EJT80171"/>
    </source>
</evidence>
<feature type="transmembrane region" description="Helical" evidence="6">
    <location>
        <begin position="186"/>
        <end position="208"/>
    </location>
</feature>
<protein>
    <recommendedName>
        <fullName evidence="10">Major facilitator superfamily (MFS) profile domain-containing protein</fullName>
    </recommendedName>
</protein>
<dbReference type="GO" id="GO:0022857">
    <property type="term" value="F:transmembrane transporter activity"/>
    <property type="evidence" value="ECO:0007669"/>
    <property type="project" value="InterPro"/>
</dbReference>
<dbReference type="EnsemblFungi" id="EJT80171">
    <property type="protein sequence ID" value="EJT80171"/>
    <property type="gene ID" value="GGTG_00174"/>
</dbReference>
<accession>J3NFY1</accession>
<dbReference type="GeneID" id="20340632"/>
<dbReference type="InterPro" id="IPR036259">
    <property type="entry name" value="MFS_trans_sf"/>
</dbReference>
<dbReference type="SUPFAM" id="SSF103473">
    <property type="entry name" value="MFS general substrate transporter"/>
    <property type="match status" value="1"/>
</dbReference>
<dbReference type="EMBL" id="GL385395">
    <property type="protein sequence ID" value="EJT80171.1"/>
    <property type="molecule type" value="Genomic_DNA"/>
</dbReference>
<feature type="transmembrane region" description="Helical" evidence="6">
    <location>
        <begin position="91"/>
        <end position="109"/>
    </location>
</feature>
<evidence type="ECO:0000256" key="6">
    <source>
        <dbReference type="SAM" id="Phobius"/>
    </source>
</evidence>
<evidence type="ECO:0000256" key="4">
    <source>
        <dbReference type="ARBA" id="ARBA00023136"/>
    </source>
</evidence>
<dbReference type="PANTHER" id="PTHR10924">
    <property type="entry name" value="MAJOR FACILITATOR SUPERFAMILY PROTEIN-RELATED"/>
    <property type="match status" value="1"/>
</dbReference>
<dbReference type="STRING" id="644352.J3NFY1"/>
<dbReference type="InterPro" id="IPR011701">
    <property type="entry name" value="MFS"/>
</dbReference>
<feature type="transmembrane region" description="Helical" evidence="6">
    <location>
        <begin position="229"/>
        <end position="250"/>
    </location>
</feature>
<dbReference type="PANTHER" id="PTHR10924:SF6">
    <property type="entry name" value="SOLUTE CARRIER FAMILY 49 MEMBER A3"/>
    <property type="match status" value="1"/>
</dbReference>
<comment type="subcellular location">
    <subcellularLocation>
        <location evidence="1">Membrane</location>
        <topology evidence="1">Multi-pass membrane protein</topology>
    </subcellularLocation>
</comment>
<dbReference type="HOGENOM" id="CLU_023132_2_1_1"/>
<dbReference type="eggNOG" id="KOG2563">
    <property type="taxonomic scope" value="Eukaryota"/>
</dbReference>
<sequence length="520" mass="54892">MGKKESKAAGADEGVGEDEGRWKYEEMASKKKESDAANDDAIELGERRGGDDGGAPAKMSVGVLLHESQHAASGDGPDGSTVFWKVYRRRWFGVVQLVLLNIIVSWDWLTFSPVPAHAAAYFGNSESAINWLSIAFLLAFPVASPAVIYVLHLGPKPSIVVSAVLVLLGNWLRYAGVRAGDGSGSFGLVMFGQILTGLAQPFVLAAPTRYSDLWFTNRGRVAATALMSLANPLGAALGQLIIPFMVVGPADIPNMVLYVAIISSVCALPAFFIPAAPPTPAAPSGETAKADILESLRLLVVSPEFWMLFIPFSFYVGFFNSISSLLNQMMVPYGYTNDEAGIAGAVLIVVGLVAAAVTSPIIDRTKAFILSVKILVPVIAVSYLVFIWMPETREGGGLAGPYVILAVLGAASFSLVPVAVELLVEFTHPISPEVTSTLAWSGGQVLGACFILVSDALKAGPDGSPPLNMKRALIFQAVLAVAAAVPPLCIGLFGRKDKIHLRRVTSDQIALAARAGEEAA</sequence>
<feature type="transmembrane region" description="Helical" evidence="6">
    <location>
        <begin position="374"/>
        <end position="390"/>
    </location>
</feature>
<dbReference type="Pfam" id="PF07690">
    <property type="entry name" value="MFS_1"/>
    <property type="match status" value="1"/>
</dbReference>
<evidence type="ECO:0000313" key="9">
    <source>
        <dbReference type="Proteomes" id="UP000006039"/>
    </source>
</evidence>
<keyword evidence="3 6" id="KW-1133">Transmembrane helix</keyword>
<keyword evidence="9" id="KW-1185">Reference proteome</keyword>
<evidence type="ECO:0000256" key="5">
    <source>
        <dbReference type="SAM" id="MobiDB-lite"/>
    </source>
</evidence>
<reference evidence="8" key="4">
    <citation type="journal article" date="2015" name="G3 (Bethesda)">
        <title>Genome sequences of three phytopathogenic species of the Magnaporthaceae family of fungi.</title>
        <authorList>
            <person name="Okagaki L.H."/>
            <person name="Nunes C.C."/>
            <person name="Sailsbery J."/>
            <person name="Clay B."/>
            <person name="Brown D."/>
            <person name="John T."/>
            <person name="Oh Y."/>
            <person name="Young N."/>
            <person name="Fitzgerald M."/>
            <person name="Haas B.J."/>
            <person name="Zeng Q."/>
            <person name="Young S."/>
            <person name="Adiconis X."/>
            <person name="Fan L."/>
            <person name="Levin J.Z."/>
            <person name="Mitchell T.K."/>
            <person name="Okubara P.A."/>
            <person name="Farman M.L."/>
            <person name="Kohn L.M."/>
            <person name="Birren B."/>
            <person name="Ma L.-J."/>
            <person name="Dean R.A."/>
        </authorList>
    </citation>
    <scope>NUCLEOTIDE SEQUENCE</scope>
    <source>
        <strain evidence="8">R3-111a-1</strain>
    </source>
</reference>
<dbReference type="OrthoDB" id="422206at2759"/>
<feature type="region of interest" description="Disordered" evidence="5">
    <location>
        <begin position="1"/>
        <end position="54"/>
    </location>
</feature>
<dbReference type="Proteomes" id="UP000006039">
    <property type="component" value="Unassembled WGS sequence"/>
</dbReference>
<feature type="transmembrane region" description="Helical" evidence="6">
    <location>
        <begin position="158"/>
        <end position="174"/>
    </location>
</feature>
<reference evidence="8" key="5">
    <citation type="submission" date="2018-04" db="UniProtKB">
        <authorList>
            <consortium name="EnsemblFungi"/>
        </authorList>
    </citation>
    <scope>IDENTIFICATION</scope>
    <source>
        <strain evidence="8">R3-111a-1</strain>
    </source>
</reference>
<evidence type="ECO:0000313" key="7">
    <source>
        <dbReference type="EMBL" id="EJT80171.1"/>
    </source>
</evidence>
<reference evidence="9" key="1">
    <citation type="submission" date="2010-07" db="EMBL/GenBank/DDBJ databases">
        <title>The genome sequence of Gaeumannomyces graminis var. tritici strain R3-111a-1.</title>
        <authorList>
            <consortium name="The Broad Institute Genome Sequencing Platform"/>
            <person name="Ma L.-J."/>
            <person name="Dead R."/>
            <person name="Young S."/>
            <person name="Zeng Q."/>
            <person name="Koehrsen M."/>
            <person name="Alvarado L."/>
            <person name="Berlin A."/>
            <person name="Chapman S.B."/>
            <person name="Chen Z."/>
            <person name="Freedman E."/>
            <person name="Gellesch M."/>
            <person name="Goldberg J."/>
            <person name="Griggs A."/>
            <person name="Gujja S."/>
            <person name="Heilman E.R."/>
            <person name="Heiman D."/>
            <person name="Hepburn T."/>
            <person name="Howarth C."/>
            <person name="Jen D."/>
            <person name="Larson L."/>
            <person name="Mehta T."/>
            <person name="Neiman D."/>
            <person name="Pearson M."/>
            <person name="Roberts A."/>
            <person name="Saif S."/>
            <person name="Shea T."/>
            <person name="Shenoy N."/>
            <person name="Sisk P."/>
            <person name="Stolte C."/>
            <person name="Sykes S."/>
            <person name="Walk T."/>
            <person name="White J."/>
            <person name="Yandava C."/>
            <person name="Haas B."/>
            <person name="Nusbaum C."/>
            <person name="Birren B."/>
        </authorList>
    </citation>
    <scope>NUCLEOTIDE SEQUENCE [LARGE SCALE GENOMIC DNA]</scope>
    <source>
        <strain evidence="9">R3-111a-1</strain>
    </source>
</reference>
<evidence type="ECO:0008006" key="10">
    <source>
        <dbReference type="Google" id="ProtNLM"/>
    </source>
</evidence>
<evidence type="ECO:0000256" key="1">
    <source>
        <dbReference type="ARBA" id="ARBA00004141"/>
    </source>
</evidence>
<feature type="transmembrane region" description="Helical" evidence="6">
    <location>
        <begin position="256"/>
        <end position="277"/>
    </location>
</feature>